<keyword evidence="1" id="KW-0472">Membrane</keyword>
<evidence type="ECO:0000313" key="3">
    <source>
        <dbReference type="EMBL" id="MCA1858150.1"/>
    </source>
</evidence>
<evidence type="ECO:0008006" key="5">
    <source>
        <dbReference type="Google" id="ProtNLM"/>
    </source>
</evidence>
<feature type="transmembrane region" description="Helical" evidence="1">
    <location>
        <begin position="112"/>
        <end position="130"/>
    </location>
</feature>
<protein>
    <recommendedName>
        <fullName evidence="5">Transmembrane protein</fullName>
    </recommendedName>
</protein>
<reference evidence="3 4" key="1">
    <citation type="submission" date="2021-07" db="EMBL/GenBank/DDBJ databases">
        <title>Characterization of Violacein-producing bacteria and related species.</title>
        <authorList>
            <person name="Wilson H.S."/>
            <person name="De Leon M.E."/>
        </authorList>
    </citation>
    <scope>NUCLEOTIDE SEQUENCE [LARGE SCALE GENOMIC DNA]</scope>
    <source>
        <strain evidence="3 4">HSC-2F05</strain>
    </source>
</reference>
<keyword evidence="4" id="KW-1185">Reference proteome</keyword>
<dbReference type="EMBL" id="JAHYBX010000011">
    <property type="protein sequence ID" value="MCA1858150.1"/>
    <property type="molecule type" value="Genomic_DNA"/>
</dbReference>
<feature type="transmembrane region" description="Helical" evidence="1">
    <location>
        <begin position="39"/>
        <end position="62"/>
    </location>
</feature>
<keyword evidence="2" id="KW-0732">Signal</keyword>
<name>A0ABS7YEL2_9BURK</name>
<evidence type="ECO:0000256" key="1">
    <source>
        <dbReference type="SAM" id="Phobius"/>
    </source>
</evidence>
<comment type="caution">
    <text evidence="3">The sequence shown here is derived from an EMBL/GenBank/DDBJ whole genome shotgun (WGS) entry which is preliminary data.</text>
</comment>
<proteinExistence type="predicted"/>
<feature type="transmembrane region" description="Helical" evidence="1">
    <location>
        <begin position="74"/>
        <end position="92"/>
    </location>
</feature>
<keyword evidence="1" id="KW-1133">Transmembrane helix</keyword>
<gene>
    <name evidence="3" type="ORF">LE190_19765</name>
</gene>
<organism evidence="3 4">
    <name type="scientific">Massilia hydrophila</name>
    <dbReference type="NCBI Taxonomy" id="3044279"/>
    <lineage>
        <taxon>Bacteria</taxon>
        <taxon>Pseudomonadati</taxon>
        <taxon>Pseudomonadota</taxon>
        <taxon>Betaproteobacteria</taxon>
        <taxon>Burkholderiales</taxon>
        <taxon>Oxalobacteraceae</taxon>
        <taxon>Telluria group</taxon>
        <taxon>Massilia</taxon>
    </lineage>
</organism>
<accession>A0ABS7YEL2</accession>
<feature type="signal peptide" evidence="2">
    <location>
        <begin position="1"/>
        <end position="29"/>
    </location>
</feature>
<dbReference type="RefSeq" id="WP_225240308.1">
    <property type="nucleotide sequence ID" value="NZ_JAHYBX010000011.1"/>
</dbReference>
<dbReference type="Proteomes" id="UP001198602">
    <property type="component" value="Unassembled WGS sequence"/>
</dbReference>
<evidence type="ECO:0000256" key="2">
    <source>
        <dbReference type="SAM" id="SignalP"/>
    </source>
</evidence>
<evidence type="ECO:0000313" key="4">
    <source>
        <dbReference type="Proteomes" id="UP001198602"/>
    </source>
</evidence>
<feature type="chain" id="PRO_5046465899" description="Transmembrane protein" evidence="2">
    <location>
        <begin position="30"/>
        <end position="136"/>
    </location>
</feature>
<keyword evidence="1" id="KW-0812">Transmembrane</keyword>
<sequence>MHRSTRTERILFAASFLAYLACLQAPAYATHVDAHPGWGALALGLVGLPLGYLAWLANPLLWYAWLAKARARHLRAVVSVVFAILFALSFLLHEKIPVGSSGDYAFRVQYGYGLWLLSMGLTLFSAYLGFARALRT</sequence>